<dbReference type="HOGENOM" id="CLU_2703057_0_0_9"/>
<dbReference type="GO" id="GO:0003677">
    <property type="term" value="F:DNA binding"/>
    <property type="evidence" value="ECO:0007669"/>
    <property type="project" value="InterPro"/>
</dbReference>
<dbReference type="PROSITE" id="PS50943">
    <property type="entry name" value="HTH_CROC1"/>
    <property type="match status" value="1"/>
</dbReference>
<dbReference type="KEGG" id="ssp:SSP1945"/>
<dbReference type="InterPro" id="IPR010982">
    <property type="entry name" value="Lambda_DNA-bd_dom_sf"/>
</dbReference>
<protein>
    <recommendedName>
        <fullName evidence="1">HTH cro/C1-type domain-containing protein</fullName>
    </recommendedName>
</protein>
<evidence type="ECO:0000259" key="1">
    <source>
        <dbReference type="PROSITE" id="PS50943"/>
    </source>
</evidence>
<evidence type="ECO:0000313" key="3">
    <source>
        <dbReference type="Proteomes" id="UP000006371"/>
    </source>
</evidence>
<dbReference type="SMART" id="SM00530">
    <property type="entry name" value="HTH_XRE"/>
    <property type="match status" value="1"/>
</dbReference>
<name>Q49VX0_STAS1</name>
<proteinExistence type="predicted"/>
<dbReference type="OrthoDB" id="1859224at2"/>
<keyword evidence="3" id="KW-1185">Reference proteome</keyword>
<dbReference type="Proteomes" id="UP000006371">
    <property type="component" value="Chromosome"/>
</dbReference>
<dbReference type="EMBL" id="AP008934">
    <property type="protein sequence ID" value="BAE19090.1"/>
    <property type="molecule type" value="Genomic_DNA"/>
</dbReference>
<dbReference type="SUPFAM" id="SSF47413">
    <property type="entry name" value="lambda repressor-like DNA-binding domains"/>
    <property type="match status" value="1"/>
</dbReference>
<evidence type="ECO:0000313" key="2">
    <source>
        <dbReference type="EMBL" id="BAE19090.1"/>
    </source>
</evidence>
<feature type="domain" description="HTH cro/C1-type" evidence="1">
    <location>
        <begin position="9"/>
        <end position="63"/>
    </location>
</feature>
<dbReference type="InterPro" id="IPR001387">
    <property type="entry name" value="Cro/C1-type_HTH"/>
</dbReference>
<dbReference type="Pfam" id="PF01381">
    <property type="entry name" value="HTH_3"/>
    <property type="match status" value="1"/>
</dbReference>
<organism evidence="2 3">
    <name type="scientific">Staphylococcus saprophyticus subsp. saprophyticus (strain ATCC 15305 / DSM 20229 / NCIMB 8711 / NCTC 7292 / S-41)</name>
    <dbReference type="NCBI Taxonomy" id="342451"/>
    <lineage>
        <taxon>Bacteria</taxon>
        <taxon>Bacillati</taxon>
        <taxon>Bacillota</taxon>
        <taxon>Bacilli</taxon>
        <taxon>Bacillales</taxon>
        <taxon>Staphylococcaceae</taxon>
        <taxon>Staphylococcus</taxon>
    </lineage>
</organism>
<reference evidence="2 3" key="1">
    <citation type="journal article" date="2005" name="Proc. Natl. Acad. Sci. U.S.A.">
        <title>Whole genome sequence of Staphylococcus saprophyticus reveals the pathogenesis of uncomplicated urinary tract infection.</title>
        <authorList>
            <person name="Kuroda M."/>
            <person name="Yamashita A."/>
            <person name="Hirakawa H."/>
            <person name="Kumano M."/>
            <person name="Morikawa K."/>
            <person name="Higashide M."/>
            <person name="Maruyama A."/>
            <person name="Inose Y."/>
            <person name="Matoba K."/>
            <person name="Toh H."/>
            <person name="Kuhara S."/>
            <person name="Hattori M."/>
            <person name="Ohta T."/>
        </authorList>
    </citation>
    <scope>NUCLEOTIDE SEQUENCE [LARGE SCALE GENOMIC DNA]</scope>
    <source>
        <strain evidence="3">ATCC 15305 / DSM 20229 / NCIMB 8711 / NCTC 7292 / S-41</strain>
    </source>
</reference>
<gene>
    <name evidence="2" type="ordered locus">SSP1945</name>
</gene>
<sequence length="73" mass="8471">MKDINTFKIKQLLVNNNMSIKELAKETPVNYSYLLEILNHKKKPSIMLVMKIAKALNVEIDQISNISIKEEVR</sequence>
<accession>Q49VX0</accession>
<dbReference type="CDD" id="cd00093">
    <property type="entry name" value="HTH_XRE"/>
    <property type="match status" value="1"/>
</dbReference>
<dbReference type="Gene3D" id="1.10.260.40">
    <property type="entry name" value="lambda repressor-like DNA-binding domains"/>
    <property type="match status" value="1"/>
</dbReference>
<dbReference type="AlphaFoldDB" id="Q49VX0"/>
<dbReference type="GeneID" id="3615299"/>
<dbReference type="PATRIC" id="fig|342451.11.peg.1938"/>
<dbReference type="RefSeq" id="WP_011303615.1">
    <property type="nucleotide sequence ID" value="NC_007350.1"/>
</dbReference>